<dbReference type="GeneID" id="11519055"/>
<accession>G2QT98</accession>
<dbReference type="Proteomes" id="UP000008181">
    <property type="component" value="Chromosome 1"/>
</dbReference>
<protein>
    <recommendedName>
        <fullName evidence="3">Glycoside hydrolase family 30 protein</fullName>
    </recommendedName>
</protein>
<dbReference type="KEGG" id="ttt:THITE_2107194"/>
<dbReference type="EMBL" id="CP003009">
    <property type="protein sequence ID" value="AEO62715.1"/>
    <property type="molecule type" value="Genomic_DNA"/>
</dbReference>
<dbReference type="AlphaFoldDB" id="G2QT98"/>
<dbReference type="HOGENOM" id="CLU_022442_0_0_1"/>
<keyword evidence="2" id="KW-1185">Reference proteome</keyword>
<organism evidence="1 2">
    <name type="scientific">Thermothielavioides terrestris (strain ATCC 38088 / NRRL 8126)</name>
    <name type="common">Thielavia terrestris</name>
    <dbReference type="NCBI Taxonomy" id="578455"/>
    <lineage>
        <taxon>Eukaryota</taxon>
        <taxon>Fungi</taxon>
        <taxon>Dikarya</taxon>
        <taxon>Ascomycota</taxon>
        <taxon>Pezizomycotina</taxon>
        <taxon>Sordariomycetes</taxon>
        <taxon>Sordariomycetidae</taxon>
        <taxon>Sordariales</taxon>
        <taxon>Chaetomiaceae</taxon>
        <taxon>Thermothielavioides</taxon>
        <taxon>Thermothielavioides terrestris</taxon>
    </lineage>
</organism>
<proteinExistence type="predicted"/>
<evidence type="ECO:0000313" key="1">
    <source>
        <dbReference type="EMBL" id="AEO62715.1"/>
    </source>
</evidence>
<sequence>MCNLPADFPRYPSFDPGGQTLPPPVPGGPLLQVLVQPRYSLYLDSEQYGEFVVNAELSQFQGTPWPNTTSTSKWANRLIFSINLVEDDEPLVENTVAVNSTGNLFRFELSRLKPSLDPIQVVLYGAPEEGTPTWTATTSLFYLPDKTDGSITRIDNLHGGLWFRNAATNHQFTPFFPFGFYASYDGFLRTNDTAPIDHYSSLGLTAMTPLTTFADSAAVLTYISAHTPVRLMYDLREGYKNLSYVRANVLAARASPALFAYWTADEPDGWQDPFAAPEQARDLIRALDPYHPVAVTLNCADYYFGPYSAAADLLMADVYPIGINSTFSKWGTVCNATYGDCGCDRCEGVVGDVVTRLEDWARFERYLGRWPKTKLFNPQAFHGEDYWLRDPSTEETWVMIALAVNHGAKGSIAWVWPPSDVLAEAHGKMATVLTGEDVVGFIVGGDGPRRIEVDVPGTEVVDVACWVAGGKMLVSVVNGGYVPVEGGVEVPVPNATVIESTPWGSVQWKLEGGKLSVPLLPALATSMVILNLRG</sequence>
<evidence type="ECO:0008006" key="3">
    <source>
        <dbReference type="Google" id="ProtNLM"/>
    </source>
</evidence>
<dbReference type="RefSeq" id="XP_003649051.1">
    <property type="nucleotide sequence ID" value="XM_003649003.1"/>
</dbReference>
<dbReference type="eggNOG" id="ENOG502RG5A">
    <property type="taxonomic scope" value="Eukaryota"/>
</dbReference>
<name>G2QT98_THETT</name>
<dbReference type="SUPFAM" id="SSF51445">
    <property type="entry name" value="(Trans)glycosidases"/>
    <property type="match status" value="1"/>
</dbReference>
<reference evidence="1 2" key="1">
    <citation type="journal article" date="2011" name="Nat. Biotechnol.">
        <title>Comparative genomic analysis of the thermophilic biomass-degrading fungi Myceliophthora thermophila and Thielavia terrestris.</title>
        <authorList>
            <person name="Berka R.M."/>
            <person name="Grigoriev I.V."/>
            <person name="Otillar R."/>
            <person name="Salamov A."/>
            <person name="Grimwood J."/>
            <person name="Reid I."/>
            <person name="Ishmael N."/>
            <person name="John T."/>
            <person name="Darmond C."/>
            <person name="Moisan M.-C."/>
            <person name="Henrissat B."/>
            <person name="Coutinho P.M."/>
            <person name="Lombard V."/>
            <person name="Natvig D.O."/>
            <person name="Lindquist E."/>
            <person name="Schmutz J."/>
            <person name="Lucas S."/>
            <person name="Harris P."/>
            <person name="Powlowski J."/>
            <person name="Bellemare A."/>
            <person name="Taylor D."/>
            <person name="Butler G."/>
            <person name="de Vries R.P."/>
            <person name="Allijn I.E."/>
            <person name="van den Brink J."/>
            <person name="Ushinsky S."/>
            <person name="Storms R."/>
            <person name="Powell A.J."/>
            <person name="Paulsen I.T."/>
            <person name="Elbourne L.D.H."/>
            <person name="Baker S.E."/>
            <person name="Magnuson J."/>
            <person name="LaBoissiere S."/>
            <person name="Clutterbuck A.J."/>
            <person name="Martinez D."/>
            <person name="Wogulis M."/>
            <person name="de Leon A.L."/>
            <person name="Rey M.W."/>
            <person name="Tsang A."/>
        </authorList>
    </citation>
    <scope>NUCLEOTIDE SEQUENCE [LARGE SCALE GENOMIC DNA]</scope>
    <source>
        <strain evidence="2">ATCC 38088 / NRRL 8126</strain>
    </source>
</reference>
<evidence type="ECO:0000313" key="2">
    <source>
        <dbReference type="Proteomes" id="UP000008181"/>
    </source>
</evidence>
<dbReference type="OrthoDB" id="2338662at2759"/>
<dbReference type="InterPro" id="IPR017853">
    <property type="entry name" value="GH"/>
</dbReference>
<gene>
    <name evidence="1" type="ORF">THITE_2107194</name>
</gene>